<feature type="transmembrane region" description="Helical" evidence="6">
    <location>
        <begin position="118"/>
        <end position="141"/>
    </location>
</feature>
<keyword evidence="2" id="KW-1003">Cell membrane</keyword>
<evidence type="ECO:0000256" key="5">
    <source>
        <dbReference type="ARBA" id="ARBA00023136"/>
    </source>
</evidence>
<evidence type="ECO:0000256" key="3">
    <source>
        <dbReference type="ARBA" id="ARBA00022692"/>
    </source>
</evidence>
<reference evidence="7 8" key="1">
    <citation type="submission" date="2019-08" db="EMBL/GenBank/DDBJ databases">
        <authorList>
            <person name="Peeters C."/>
        </authorList>
    </citation>
    <scope>NUCLEOTIDE SEQUENCE [LARGE SCALE GENOMIC DNA]</scope>
    <source>
        <strain evidence="7 8">LMG 30175</strain>
    </source>
</reference>
<comment type="subcellular location">
    <subcellularLocation>
        <location evidence="1">Cell membrane</location>
        <topology evidence="1">Multi-pass membrane protein</topology>
    </subcellularLocation>
</comment>
<proteinExistence type="predicted"/>
<feature type="transmembrane region" description="Helical" evidence="6">
    <location>
        <begin position="202"/>
        <end position="227"/>
    </location>
</feature>
<dbReference type="GO" id="GO:0005886">
    <property type="term" value="C:plasma membrane"/>
    <property type="evidence" value="ECO:0007669"/>
    <property type="project" value="UniProtKB-SubCell"/>
</dbReference>
<keyword evidence="4 6" id="KW-1133">Transmembrane helix</keyword>
<dbReference type="Proteomes" id="UP000414233">
    <property type="component" value="Unassembled WGS sequence"/>
</dbReference>
<dbReference type="InterPro" id="IPR001851">
    <property type="entry name" value="ABC_transp_permease"/>
</dbReference>
<feature type="transmembrane region" description="Helical" evidence="6">
    <location>
        <begin position="248"/>
        <end position="268"/>
    </location>
</feature>
<organism evidence="7 8">
    <name type="scientific">Pandoraea terrae</name>
    <dbReference type="NCBI Taxonomy" id="1537710"/>
    <lineage>
        <taxon>Bacteria</taxon>
        <taxon>Pseudomonadati</taxon>
        <taxon>Pseudomonadota</taxon>
        <taxon>Betaproteobacteria</taxon>
        <taxon>Burkholderiales</taxon>
        <taxon>Burkholderiaceae</taxon>
        <taxon>Pandoraea</taxon>
    </lineage>
</organism>
<evidence type="ECO:0000256" key="2">
    <source>
        <dbReference type="ARBA" id="ARBA00022475"/>
    </source>
</evidence>
<dbReference type="AlphaFoldDB" id="A0A5E4RSQ8"/>
<dbReference type="CDD" id="cd06580">
    <property type="entry name" value="TM_PBP1_transp_TpRbsC_like"/>
    <property type="match status" value="1"/>
</dbReference>
<dbReference type="PANTHER" id="PTHR47089">
    <property type="entry name" value="ABC TRANSPORTER, PERMEASE PROTEIN"/>
    <property type="match status" value="1"/>
</dbReference>
<protein>
    <submittedName>
        <fullName evidence="7">ABC transporter permease</fullName>
    </submittedName>
</protein>
<feature type="transmembrane region" description="Helical" evidence="6">
    <location>
        <begin position="274"/>
        <end position="293"/>
    </location>
</feature>
<dbReference type="PANTHER" id="PTHR47089:SF1">
    <property type="entry name" value="GUANOSINE ABC TRANSPORTER PERMEASE PROTEIN NUPP"/>
    <property type="match status" value="1"/>
</dbReference>
<gene>
    <name evidence="7" type="ORF">PTE30175_00349</name>
</gene>
<accession>A0A5E4RSQ8</accession>
<dbReference type="EMBL" id="CABPRZ010000001">
    <property type="protein sequence ID" value="VVD66075.1"/>
    <property type="molecule type" value="Genomic_DNA"/>
</dbReference>
<keyword evidence="8" id="KW-1185">Reference proteome</keyword>
<evidence type="ECO:0000256" key="1">
    <source>
        <dbReference type="ARBA" id="ARBA00004651"/>
    </source>
</evidence>
<feature type="transmembrane region" description="Helical" evidence="6">
    <location>
        <begin position="300"/>
        <end position="319"/>
    </location>
</feature>
<feature type="transmembrane region" description="Helical" evidence="6">
    <location>
        <begin position="331"/>
        <end position="350"/>
    </location>
</feature>
<dbReference type="RefSeq" id="WP_191628757.1">
    <property type="nucleotide sequence ID" value="NZ_CABPRZ010000001.1"/>
</dbReference>
<keyword evidence="3 6" id="KW-0812">Transmembrane</keyword>
<evidence type="ECO:0000256" key="4">
    <source>
        <dbReference type="ARBA" id="ARBA00022989"/>
    </source>
</evidence>
<dbReference type="GO" id="GO:0022857">
    <property type="term" value="F:transmembrane transporter activity"/>
    <property type="evidence" value="ECO:0007669"/>
    <property type="project" value="InterPro"/>
</dbReference>
<keyword evidence="5 6" id="KW-0472">Membrane</keyword>
<evidence type="ECO:0000256" key="6">
    <source>
        <dbReference type="SAM" id="Phobius"/>
    </source>
</evidence>
<feature type="transmembrane region" description="Helical" evidence="6">
    <location>
        <begin position="153"/>
        <end position="171"/>
    </location>
</feature>
<name>A0A5E4RSQ8_9BURK</name>
<evidence type="ECO:0000313" key="7">
    <source>
        <dbReference type="EMBL" id="VVD66075.1"/>
    </source>
</evidence>
<feature type="transmembrane region" description="Helical" evidence="6">
    <location>
        <begin position="12"/>
        <end position="40"/>
    </location>
</feature>
<evidence type="ECO:0000313" key="8">
    <source>
        <dbReference type="Proteomes" id="UP000414233"/>
    </source>
</evidence>
<dbReference type="Pfam" id="PF02653">
    <property type="entry name" value="BPD_transp_2"/>
    <property type="match status" value="1"/>
</dbReference>
<sequence>MSAQLQVRLPRARLVVAPALLAIVLSVAAGLAITALLLVVTGYHPTTALMSLLAGAFGGKQETAETVARAVPLALTALGTAVAYRARLWSVGQEGQLVIGALFTYATAQWLGGRFGPLAWGLPLIAGAVGGALWGVLPAWWKARRGVSEIISTVLLNYVAVYVLMYVIAHICAKTQSTYLQSDPVPVGAWLPTLVTDTPLNIGVFAALIATAIVGVVLAFSAFGFELRAFGSNPQASRFKGIHSGRMILAVFAISGALCGLCGGVQLLGTHQRLSLAVVSGAGYAGVIVAMLARLNPCGVLLAALLFGALDTGSTVMQLEAGVPSSLARAMQALMLICFLVSELVVRRFYVNRERHD</sequence>